<accession>A0ABT6JJM8</accession>
<proteinExistence type="predicted"/>
<reference evidence="3 4" key="1">
    <citation type="submission" date="2023-04" db="EMBL/GenBank/DDBJ databases">
        <title>Luteimonas sp. M1R5S18.</title>
        <authorList>
            <person name="Sun J.-Q."/>
        </authorList>
    </citation>
    <scope>NUCLEOTIDE SEQUENCE [LARGE SCALE GENOMIC DNA]</scope>
    <source>
        <strain evidence="3 4">M1R5S18</strain>
    </source>
</reference>
<dbReference type="SUPFAM" id="SSF54427">
    <property type="entry name" value="NTF2-like"/>
    <property type="match status" value="1"/>
</dbReference>
<protein>
    <submittedName>
        <fullName evidence="3">Nuclear transport factor 2 family protein</fullName>
    </submittedName>
</protein>
<dbReference type="EMBL" id="JARXRN010000025">
    <property type="protein sequence ID" value="MDH5830834.1"/>
    <property type="molecule type" value="Genomic_DNA"/>
</dbReference>
<name>A0ABT6JJM8_9GAMM</name>
<gene>
    <name evidence="3" type="ORF">QFW80_09950</name>
</gene>
<evidence type="ECO:0000256" key="1">
    <source>
        <dbReference type="SAM" id="MobiDB-lite"/>
    </source>
</evidence>
<keyword evidence="4" id="KW-1185">Reference proteome</keyword>
<comment type="caution">
    <text evidence="3">The sequence shown here is derived from an EMBL/GenBank/DDBJ whole genome shotgun (WGS) entry which is preliminary data.</text>
</comment>
<sequence length="224" mass="23156">MSGIGNGVSLRVGAPRTRAPAEAGVTRRSLLPPAPRAGAGGGGARARCGWLLAGTLLVSGLASASQARPAAYGAIPSGLASANSAAPSRADAGTRTAANEARVRAAFEAWRAGTGNVFDLLHEDAVWTVAGDSPVSGVYRGKRDFMDNAVAPITARLATPIVPELDHLVAQGDTVVAVWRGTARANDGGTYANHYAWHMVFDTDGRIVRVVAFLDTWALQALME</sequence>
<feature type="domain" description="SnoaL-like" evidence="2">
    <location>
        <begin position="103"/>
        <end position="210"/>
    </location>
</feature>
<dbReference type="Proteomes" id="UP001156831">
    <property type="component" value="Unassembled WGS sequence"/>
</dbReference>
<evidence type="ECO:0000313" key="4">
    <source>
        <dbReference type="Proteomes" id="UP001156831"/>
    </source>
</evidence>
<dbReference type="InterPro" id="IPR037401">
    <property type="entry name" value="SnoaL-like"/>
</dbReference>
<evidence type="ECO:0000259" key="2">
    <source>
        <dbReference type="Pfam" id="PF12680"/>
    </source>
</evidence>
<organism evidence="3 4">
    <name type="scientific">Luteimonas rhizosphaericola</name>
    <dbReference type="NCBI Taxonomy" id="3042024"/>
    <lineage>
        <taxon>Bacteria</taxon>
        <taxon>Pseudomonadati</taxon>
        <taxon>Pseudomonadota</taxon>
        <taxon>Gammaproteobacteria</taxon>
        <taxon>Lysobacterales</taxon>
        <taxon>Lysobacteraceae</taxon>
        <taxon>Luteimonas</taxon>
    </lineage>
</organism>
<dbReference type="Gene3D" id="3.10.450.50">
    <property type="match status" value="1"/>
</dbReference>
<dbReference type="Pfam" id="PF12680">
    <property type="entry name" value="SnoaL_2"/>
    <property type="match status" value="1"/>
</dbReference>
<dbReference type="PANTHER" id="PTHR41252">
    <property type="entry name" value="BLR2505 PROTEIN"/>
    <property type="match status" value="1"/>
</dbReference>
<dbReference type="PANTHER" id="PTHR41252:SF1">
    <property type="entry name" value="BLR2505 PROTEIN"/>
    <property type="match status" value="1"/>
</dbReference>
<feature type="region of interest" description="Disordered" evidence="1">
    <location>
        <begin position="1"/>
        <end position="39"/>
    </location>
</feature>
<dbReference type="InterPro" id="IPR032710">
    <property type="entry name" value="NTF2-like_dom_sf"/>
</dbReference>
<evidence type="ECO:0000313" key="3">
    <source>
        <dbReference type="EMBL" id="MDH5830834.1"/>
    </source>
</evidence>
<dbReference type="RefSeq" id="WP_280601700.1">
    <property type="nucleotide sequence ID" value="NZ_JARXRN010000025.1"/>
</dbReference>